<evidence type="ECO:0000256" key="1">
    <source>
        <dbReference type="ARBA" id="ARBA00004651"/>
    </source>
</evidence>
<feature type="transmembrane region" description="Helical" evidence="7">
    <location>
        <begin position="333"/>
        <end position="353"/>
    </location>
</feature>
<evidence type="ECO:0000259" key="8">
    <source>
        <dbReference type="PROSITE" id="PS50850"/>
    </source>
</evidence>
<feature type="transmembrane region" description="Helical" evidence="7">
    <location>
        <begin position="359"/>
        <end position="381"/>
    </location>
</feature>
<keyword evidence="6 7" id="KW-0472">Membrane</keyword>
<evidence type="ECO:0000313" key="9">
    <source>
        <dbReference type="EMBL" id="QIG44605.1"/>
    </source>
</evidence>
<evidence type="ECO:0000256" key="4">
    <source>
        <dbReference type="ARBA" id="ARBA00022692"/>
    </source>
</evidence>
<evidence type="ECO:0000256" key="5">
    <source>
        <dbReference type="ARBA" id="ARBA00022989"/>
    </source>
</evidence>
<dbReference type="PROSITE" id="PS50850">
    <property type="entry name" value="MFS"/>
    <property type="match status" value="1"/>
</dbReference>
<feature type="domain" description="Major facilitator superfamily (MFS) profile" evidence="8">
    <location>
        <begin position="1"/>
        <end position="457"/>
    </location>
</feature>
<feature type="transmembrane region" description="Helical" evidence="7">
    <location>
        <begin position="431"/>
        <end position="453"/>
    </location>
</feature>
<feature type="transmembrane region" description="Helical" evidence="7">
    <location>
        <begin position="191"/>
        <end position="213"/>
    </location>
</feature>
<organism evidence="9 10">
    <name type="scientific">Nocardioides anomalus</name>
    <dbReference type="NCBI Taxonomy" id="2712223"/>
    <lineage>
        <taxon>Bacteria</taxon>
        <taxon>Bacillati</taxon>
        <taxon>Actinomycetota</taxon>
        <taxon>Actinomycetes</taxon>
        <taxon>Propionibacteriales</taxon>
        <taxon>Nocardioidaceae</taxon>
        <taxon>Nocardioides</taxon>
    </lineage>
</organism>
<feature type="transmembrane region" description="Helical" evidence="7">
    <location>
        <begin position="159"/>
        <end position="179"/>
    </location>
</feature>
<dbReference type="Gene3D" id="1.20.1720.10">
    <property type="entry name" value="Multidrug resistance protein D"/>
    <property type="match status" value="1"/>
</dbReference>
<comment type="subcellular location">
    <subcellularLocation>
        <location evidence="1">Cell membrane</location>
        <topology evidence="1">Multi-pass membrane protein</topology>
    </subcellularLocation>
</comment>
<feature type="transmembrane region" description="Helical" evidence="7">
    <location>
        <begin position="76"/>
        <end position="99"/>
    </location>
</feature>
<dbReference type="InterPro" id="IPR011701">
    <property type="entry name" value="MFS"/>
</dbReference>
<dbReference type="GO" id="GO:0005886">
    <property type="term" value="C:plasma membrane"/>
    <property type="evidence" value="ECO:0007669"/>
    <property type="project" value="UniProtKB-SubCell"/>
</dbReference>
<keyword evidence="10" id="KW-1185">Reference proteome</keyword>
<dbReference type="PANTHER" id="PTHR42718:SF46">
    <property type="entry name" value="BLR6921 PROTEIN"/>
    <property type="match status" value="1"/>
</dbReference>
<dbReference type="EMBL" id="CP049257">
    <property type="protein sequence ID" value="QIG44605.1"/>
    <property type="molecule type" value="Genomic_DNA"/>
</dbReference>
<feature type="transmembrane region" description="Helical" evidence="7">
    <location>
        <begin position="298"/>
        <end position="321"/>
    </location>
</feature>
<evidence type="ECO:0000256" key="2">
    <source>
        <dbReference type="ARBA" id="ARBA00022448"/>
    </source>
</evidence>
<keyword evidence="3" id="KW-1003">Cell membrane</keyword>
<name>A0A6G6WHN5_9ACTN</name>
<dbReference type="Proteomes" id="UP000502996">
    <property type="component" value="Chromosome"/>
</dbReference>
<dbReference type="KEGG" id="nano:G5V58_19075"/>
<dbReference type="AlphaFoldDB" id="A0A6G6WHN5"/>
<gene>
    <name evidence="9" type="ORF">G5V58_19075</name>
</gene>
<feature type="transmembrane region" description="Helical" evidence="7">
    <location>
        <begin position="262"/>
        <end position="286"/>
    </location>
</feature>
<dbReference type="PANTHER" id="PTHR42718">
    <property type="entry name" value="MAJOR FACILITATOR SUPERFAMILY MULTIDRUG TRANSPORTER MFSC"/>
    <property type="match status" value="1"/>
</dbReference>
<feature type="transmembrane region" description="Helical" evidence="7">
    <location>
        <begin position="225"/>
        <end position="242"/>
    </location>
</feature>
<reference evidence="9 10" key="1">
    <citation type="submission" date="2020-02" db="EMBL/GenBank/DDBJ databases">
        <title>Full genome sequence of Nocardioides sp. R-3366.</title>
        <authorList>
            <person name="Im W.-T."/>
        </authorList>
    </citation>
    <scope>NUCLEOTIDE SEQUENCE [LARGE SCALE GENOMIC DNA]</scope>
    <source>
        <strain evidence="9 10">R-3366</strain>
    </source>
</reference>
<dbReference type="Pfam" id="PF07690">
    <property type="entry name" value="MFS_1"/>
    <property type="match status" value="1"/>
</dbReference>
<feature type="transmembrane region" description="Helical" evidence="7">
    <location>
        <begin position="401"/>
        <end position="419"/>
    </location>
</feature>
<dbReference type="InterPro" id="IPR036259">
    <property type="entry name" value="MFS_trans_sf"/>
</dbReference>
<evidence type="ECO:0000256" key="7">
    <source>
        <dbReference type="SAM" id="Phobius"/>
    </source>
</evidence>
<dbReference type="InterPro" id="IPR020846">
    <property type="entry name" value="MFS_dom"/>
</dbReference>
<keyword evidence="4 7" id="KW-0812">Transmembrane</keyword>
<dbReference type="SUPFAM" id="SSF103473">
    <property type="entry name" value="MFS general substrate transporter"/>
    <property type="match status" value="1"/>
</dbReference>
<dbReference type="GO" id="GO:0022857">
    <property type="term" value="F:transmembrane transporter activity"/>
    <property type="evidence" value="ECO:0007669"/>
    <property type="project" value="InterPro"/>
</dbReference>
<protein>
    <submittedName>
        <fullName evidence="9">MFS transporter</fullName>
    </submittedName>
</protein>
<evidence type="ECO:0000313" key="10">
    <source>
        <dbReference type="Proteomes" id="UP000502996"/>
    </source>
</evidence>
<proteinExistence type="predicted"/>
<dbReference type="Gene3D" id="1.20.1250.20">
    <property type="entry name" value="MFS general substrate transporter like domains"/>
    <property type="match status" value="1"/>
</dbReference>
<evidence type="ECO:0000256" key="6">
    <source>
        <dbReference type="ARBA" id="ARBA00023136"/>
    </source>
</evidence>
<dbReference type="RefSeq" id="WP_165236318.1">
    <property type="nucleotide sequence ID" value="NZ_CP049257.1"/>
</dbReference>
<feature type="transmembrane region" description="Helical" evidence="7">
    <location>
        <begin position="46"/>
        <end position="64"/>
    </location>
</feature>
<sequence>MTHAATDRGLIACLSFAALTGAIVAGLGSPIVYEVAVTRDVTVADAQWGLIVTLVVGAVCTPVLSRLADGRLRRHLLVGSLLVVTAASLVALVPTFSALLTARSLQGFGYAMVPLTVSIAREQLEGAVLARTLGVLSTSVAVGVGLGNPAIGLCVLLGGYRLAFLLAAVVAGSAALWVWRRVPVSTGGGAVAVDLPGALLLWLGLAATLLAIARGSVWGWTSTPVLGLGASGVVLLVAWSVLELRVPAPLIDLRLATAPGVLAVNVAALLLGVGIFGGVSVVVLVAQSPTATGFGLGYSVLVYGLLMLPMALASLVCPGLARVLARRIGFRAVLTLGSVMVAASFGVFALRHAGPVDVLLMMLLLGVGIGLAYSVMPALIVARTPDERTASATGVNQVLRLLGGAFGAALVATVLAAYTPVGEDGPRETGIVVASLVSCTGALVSAGVAWLLLPRRTVVSATVDSHFTAE</sequence>
<keyword evidence="2" id="KW-0813">Transport</keyword>
<keyword evidence="5 7" id="KW-1133">Transmembrane helix</keyword>
<evidence type="ECO:0000256" key="3">
    <source>
        <dbReference type="ARBA" id="ARBA00022475"/>
    </source>
</evidence>
<accession>A0A6G6WHN5</accession>